<feature type="region of interest" description="Disordered" evidence="1">
    <location>
        <begin position="144"/>
        <end position="183"/>
    </location>
</feature>
<reference evidence="2" key="1">
    <citation type="journal article" date="2021" name="Nat. Commun.">
        <title>Genetic determinants of endophytism in the Arabidopsis root mycobiome.</title>
        <authorList>
            <person name="Mesny F."/>
            <person name="Miyauchi S."/>
            <person name="Thiergart T."/>
            <person name="Pickel B."/>
            <person name="Atanasova L."/>
            <person name="Karlsson M."/>
            <person name="Huettel B."/>
            <person name="Barry K.W."/>
            <person name="Haridas S."/>
            <person name="Chen C."/>
            <person name="Bauer D."/>
            <person name="Andreopoulos W."/>
            <person name="Pangilinan J."/>
            <person name="LaButti K."/>
            <person name="Riley R."/>
            <person name="Lipzen A."/>
            <person name="Clum A."/>
            <person name="Drula E."/>
            <person name="Henrissat B."/>
            <person name="Kohler A."/>
            <person name="Grigoriev I.V."/>
            <person name="Martin F.M."/>
            <person name="Hacquard S."/>
        </authorList>
    </citation>
    <scope>NUCLEOTIDE SEQUENCE</scope>
    <source>
        <strain evidence="2">MPI-CAGE-AT-0023</strain>
    </source>
</reference>
<feature type="region of interest" description="Disordered" evidence="1">
    <location>
        <begin position="22"/>
        <end position="75"/>
    </location>
</feature>
<organism evidence="2 3">
    <name type="scientific">Fusarium redolens</name>
    <dbReference type="NCBI Taxonomy" id="48865"/>
    <lineage>
        <taxon>Eukaryota</taxon>
        <taxon>Fungi</taxon>
        <taxon>Dikarya</taxon>
        <taxon>Ascomycota</taxon>
        <taxon>Pezizomycotina</taxon>
        <taxon>Sordariomycetes</taxon>
        <taxon>Hypocreomycetidae</taxon>
        <taxon>Hypocreales</taxon>
        <taxon>Nectriaceae</taxon>
        <taxon>Fusarium</taxon>
        <taxon>Fusarium redolens species complex</taxon>
    </lineage>
</organism>
<dbReference type="GeneID" id="70230605"/>
<proteinExistence type="predicted"/>
<dbReference type="RefSeq" id="XP_046046814.1">
    <property type="nucleotide sequence ID" value="XM_046200651.1"/>
</dbReference>
<feature type="region of interest" description="Disordered" evidence="1">
    <location>
        <begin position="200"/>
        <end position="230"/>
    </location>
</feature>
<dbReference type="EMBL" id="JAGMUX010000012">
    <property type="protein sequence ID" value="KAH7243321.1"/>
    <property type="molecule type" value="Genomic_DNA"/>
</dbReference>
<accession>A0A9P9GQI7</accession>
<feature type="compositionally biased region" description="Polar residues" evidence="1">
    <location>
        <begin position="156"/>
        <end position="165"/>
    </location>
</feature>
<gene>
    <name evidence="2" type="ORF">BKA55DRAFT_704842</name>
</gene>
<sequence length="575" mass="61393">MSGRGYQDPGKVSDAKALQLLFKTGGKGQSTIPKKRPGPSMQVARPAPVTQGSSTIPSTKDRHYTPTLLPNPLDRKAGAILGSSACDFLGRKDAAPKLSSNPVQGQGNKGEVELPFTASTAPKAQEMSPSPAQKQSEKLDHKLPPTTAAIPMTPKPDSNSIQGQSEKARAHALPTNPTPTVSRAPERVSNLDLLSGLATDSGKTSIKAPTADTVDQPQTPAQNINDSDKELKRKSLFDIFNGEESDNEPDGDASDVQAKEVAMHDSNAANVLKYSPDELLKMKANAKIGVLPPDCIVKRREDSGKTNIAAAYKSATSFITHSTPSVSRPQTEMTESVVLHPAAPQTSPQQAKLDPVQAFTEVKAEPLQVEELITLEEVRGESKSKDAEKVQGTAPFDHQRWMSGLTYDPAALQTSPEHAKLDSIQALTNAKAETVQVEDRVVLEEFQGQHESQELRPQAPGFVPGLLHAPSATSVPTQDATLATIELNGNEAKQHASTDIFGSTGLMGLIVTTTPVHLSNGFFIAGPPTSQLMAEPPFNGTFSTELPLHTVDEKEGVVRAPRKPTKGLRASMWAK</sequence>
<keyword evidence="3" id="KW-1185">Reference proteome</keyword>
<dbReference type="OrthoDB" id="5103823at2759"/>
<name>A0A9P9GQI7_FUSRE</name>
<feature type="compositionally biased region" description="Polar residues" evidence="1">
    <location>
        <begin position="213"/>
        <end position="225"/>
    </location>
</feature>
<evidence type="ECO:0000256" key="1">
    <source>
        <dbReference type="SAM" id="MobiDB-lite"/>
    </source>
</evidence>
<dbReference type="Proteomes" id="UP000720189">
    <property type="component" value="Unassembled WGS sequence"/>
</dbReference>
<comment type="caution">
    <text evidence="2">The sequence shown here is derived from an EMBL/GenBank/DDBJ whole genome shotgun (WGS) entry which is preliminary data.</text>
</comment>
<evidence type="ECO:0000313" key="3">
    <source>
        <dbReference type="Proteomes" id="UP000720189"/>
    </source>
</evidence>
<evidence type="ECO:0000313" key="2">
    <source>
        <dbReference type="EMBL" id="KAH7243321.1"/>
    </source>
</evidence>
<feature type="compositionally biased region" description="Polar residues" evidence="1">
    <location>
        <begin position="120"/>
        <end position="134"/>
    </location>
</feature>
<protein>
    <submittedName>
        <fullName evidence="2">Uncharacterized protein</fullName>
    </submittedName>
</protein>
<dbReference type="AlphaFoldDB" id="A0A9P9GQI7"/>
<feature type="region of interest" description="Disordered" evidence="1">
    <location>
        <begin position="120"/>
        <end position="139"/>
    </location>
</feature>